<accession>A0A8H9C3V9</accession>
<sequence length="94" mass="10574">MRRIAAGVAMTVYYFHVQKGRRLILDPEGVDLCGPADALEMAAKLASGLLDDGEITCDWTHSAVRVEDQHHRRILRLPLTSVRARDSRSRTFVN</sequence>
<dbReference type="Proteomes" id="UP000663508">
    <property type="component" value="Chromosome"/>
</dbReference>
<evidence type="ECO:0000313" key="2">
    <source>
        <dbReference type="EMBL" id="BCM83207.1"/>
    </source>
</evidence>
<name>A0A8H9C3V9_9HYPH</name>
<dbReference type="InterPro" id="IPR054189">
    <property type="entry name" value="DUF6894"/>
</dbReference>
<feature type="domain" description="DUF6894" evidence="1">
    <location>
        <begin position="13"/>
        <end position="80"/>
    </location>
</feature>
<reference evidence="2" key="1">
    <citation type="submission" date="2020-11" db="EMBL/GenBank/DDBJ databases">
        <title>Complete genome sequence of a novel pathogenic Methylobacterium strain isolated from rice in Vietnam.</title>
        <authorList>
            <person name="Lai K."/>
            <person name="Okazaki S."/>
            <person name="Higashi K."/>
            <person name="Mori H."/>
            <person name="Toyoda A."/>
            <person name="Kurokawa K."/>
        </authorList>
    </citation>
    <scope>NUCLEOTIDE SEQUENCE</scope>
    <source>
        <strain evidence="2">VL1</strain>
    </source>
</reference>
<proteinExistence type="predicted"/>
<gene>
    <name evidence="2" type="ORF">mvi_16680</name>
</gene>
<dbReference type="KEGG" id="mind:mvi_16680"/>
<dbReference type="Pfam" id="PF21834">
    <property type="entry name" value="DUF6894"/>
    <property type="match status" value="1"/>
</dbReference>
<protein>
    <recommendedName>
        <fullName evidence="1">DUF6894 domain-containing protein</fullName>
    </recommendedName>
</protein>
<organism evidence="2 3">
    <name type="scientific">Methylobacterium indicum</name>
    <dbReference type="NCBI Taxonomy" id="1775910"/>
    <lineage>
        <taxon>Bacteria</taxon>
        <taxon>Pseudomonadati</taxon>
        <taxon>Pseudomonadota</taxon>
        <taxon>Alphaproteobacteria</taxon>
        <taxon>Hyphomicrobiales</taxon>
        <taxon>Methylobacteriaceae</taxon>
        <taxon>Methylobacterium</taxon>
    </lineage>
</organism>
<dbReference type="RefSeq" id="WP_244748917.1">
    <property type="nucleotide sequence ID" value="NZ_AP024145.1"/>
</dbReference>
<evidence type="ECO:0000259" key="1">
    <source>
        <dbReference type="Pfam" id="PF21834"/>
    </source>
</evidence>
<dbReference type="AlphaFoldDB" id="A0A8H9C3V9"/>
<evidence type="ECO:0000313" key="3">
    <source>
        <dbReference type="Proteomes" id="UP000663508"/>
    </source>
</evidence>
<dbReference type="EMBL" id="AP024145">
    <property type="protein sequence ID" value="BCM83207.1"/>
    <property type="molecule type" value="Genomic_DNA"/>
</dbReference>